<dbReference type="PROSITE" id="PS50930">
    <property type="entry name" value="HTH_LYTTR"/>
    <property type="match status" value="1"/>
</dbReference>
<feature type="transmembrane region" description="Helical" evidence="2">
    <location>
        <begin position="310"/>
        <end position="331"/>
    </location>
</feature>
<protein>
    <recommendedName>
        <fullName evidence="3">HTH LytTR-type domain-containing protein</fullName>
    </recommendedName>
</protein>
<name>A0A1Y5E9Z3_COLPS</name>
<dbReference type="InterPro" id="IPR007492">
    <property type="entry name" value="LytTR_DNA-bd_dom"/>
</dbReference>
<feature type="transmembrane region" description="Helical" evidence="2">
    <location>
        <begin position="343"/>
        <end position="365"/>
    </location>
</feature>
<evidence type="ECO:0000259" key="3">
    <source>
        <dbReference type="PROSITE" id="PS50930"/>
    </source>
</evidence>
<dbReference type="Proteomes" id="UP000243053">
    <property type="component" value="Unassembled WGS sequence"/>
</dbReference>
<sequence length="541" mass="61634">MGSLHRFWRCLLPHSFPILVFVTISLMILSIGQVTESSSSISKQKLPAGYALTIKKFNKSMDIAWLAKSEQFDELAGSYFNLGSKPFGWIKVALTDSTLSASDKVLINIKRNNIFTPVHLHFFDGNNWHKLPFRGSDDSQKDLVIVLPSNVESSNVYVQLSGHYLRGNVRVMKESDYIKQTKKDSIIDGLYFGFLGLFIFFNLVIFVVFNRKSHLSYALLLVVTFIWLATGQGWSTFFVPQLSHVPVFTANSFGILFSFAMALFTRHFLQLKVISPTINKTLLYNQRIALTMWFLYLLTYQSLPHLVHQLGYGLSHLNTLIILVSSIFAALVGIQRGRQNAKYYLLVMVILITVAISMSLSAAGIMRIPFSWRTLQLASALEISILSIGFIVEYYQKHREMEKIEGQLKFVEAEFAEFKIDSQSFKDNLSSNLVDHNLIPELAKILTIIPQLYFIKADGNYSIAYYVNDGVLDEVFVDCNLQSLLGSIGELALLRCHKSYLINTKQKYQLLRRTTADYDLVIEQSRIPVGRKYLSSVRKHF</sequence>
<dbReference type="GO" id="GO:0003677">
    <property type="term" value="F:DNA binding"/>
    <property type="evidence" value="ECO:0007669"/>
    <property type="project" value="InterPro"/>
</dbReference>
<evidence type="ECO:0000313" key="4">
    <source>
        <dbReference type="EMBL" id="OUR78246.1"/>
    </source>
</evidence>
<accession>A0A1Y5E9Z3</accession>
<organism evidence="4 5">
    <name type="scientific">Colwellia psychrerythraea</name>
    <name type="common">Vibrio psychroerythus</name>
    <dbReference type="NCBI Taxonomy" id="28229"/>
    <lineage>
        <taxon>Bacteria</taxon>
        <taxon>Pseudomonadati</taxon>
        <taxon>Pseudomonadota</taxon>
        <taxon>Gammaproteobacteria</taxon>
        <taxon>Alteromonadales</taxon>
        <taxon>Colwelliaceae</taxon>
        <taxon>Colwellia</taxon>
    </lineage>
</organism>
<comment type="caution">
    <text evidence="4">The sequence shown here is derived from an EMBL/GenBank/DDBJ whole genome shotgun (WGS) entry which is preliminary data.</text>
</comment>
<feature type="transmembrane region" description="Helical" evidence="2">
    <location>
        <begin position="12"/>
        <end position="32"/>
    </location>
</feature>
<keyword evidence="2" id="KW-1133">Transmembrane helix</keyword>
<reference evidence="5" key="1">
    <citation type="journal article" date="2017" name="Proc. Natl. Acad. Sci. U.S.A.">
        <title>Simulation of Deepwater Horizon oil plume reveals substrate specialization within a complex community of hydrocarbon degraders.</title>
        <authorList>
            <person name="Hu P."/>
            <person name="Dubinsky E.A."/>
            <person name="Probst A.J."/>
            <person name="Wang J."/>
            <person name="Sieber C.M.K."/>
            <person name="Tom L.M."/>
            <person name="Gardinali P."/>
            <person name="Banfield J.F."/>
            <person name="Atlas R.M."/>
            <person name="Andersen G.L."/>
        </authorList>
    </citation>
    <scope>NUCLEOTIDE SEQUENCE [LARGE SCALE GENOMIC DNA]</scope>
</reference>
<dbReference type="Pfam" id="PF04397">
    <property type="entry name" value="LytTR"/>
    <property type="match status" value="1"/>
</dbReference>
<dbReference type="AlphaFoldDB" id="A0A1Y5E9Z3"/>
<feature type="transmembrane region" description="Helical" evidence="2">
    <location>
        <begin position="377"/>
        <end position="395"/>
    </location>
</feature>
<dbReference type="Gene3D" id="2.40.50.1020">
    <property type="entry name" value="LytTr DNA-binding domain"/>
    <property type="match status" value="1"/>
</dbReference>
<feature type="domain" description="HTH LytTR-type" evidence="3">
    <location>
        <begin position="493"/>
        <end position="541"/>
    </location>
</feature>
<keyword evidence="2" id="KW-0812">Transmembrane</keyword>
<feature type="transmembrane region" description="Helical" evidence="2">
    <location>
        <begin position="189"/>
        <end position="209"/>
    </location>
</feature>
<feature type="transmembrane region" description="Helical" evidence="2">
    <location>
        <begin position="216"/>
        <end position="235"/>
    </location>
</feature>
<feature type="transmembrane region" description="Helical" evidence="2">
    <location>
        <begin position="247"/>
        <end position="269"/>
    </location>
</feature>
<dbReference type="GO" id="GO:0000160">
    <property type="term" value="P:phosphorelay signal transduction system"/>
    <property type="evidence" value="ECO:0007669"/>
    <property type="project" value="UniProtKB-KW"/>
</dbReference>
<evidence type="ECO:0000256" key="2">
    <source>
        <dbReference type="SAM" id="Phobius"/>
    </source>
</evidence>
<dbReference type="InterPro" id="IPR011623">
    <property type="entry name" value="7TMR_DISM_rcpt_extracell_dom1"/>
</dbReference>
<proteinExistence type="predicted"/>
<dbReference type="SMART" id="SM00850">
    <property type="entry name" value="LytTR"/>
    <property type="match status" value="1"/>
</dbReference>
<dbReference type="Pfam" id="PF07695">
    <property type="entry name" value="7TMR-DISM_7TM"/>
    <property type="match status" value="1"/>
</dbReference>
<evidence type="ECO:0000256" key="1">
    <source>
        <dbReference type="ARBA" id="ARBA00023012"/>
    </source>
</evidence>
<gene>
    <name evidence="4" type="ORF">A9Q75_14395</name>
</gene>
<keyword evidence="1" id="KW-0902">Two-component regulatory system</keyword>
<dbReference type="EMBL" id="MAAF01000083">
    <property type="protein sequence ID" value="OUR78246.1"/>
    <property type="molecule type" value="Genomic_DNA"/>
</dbReference>
<keyword evidence="2" id="KW-0472">Membrane</keyword>
<evidence type="ECO:0000313" key="5">
    <source>
        <dbReference type="Proteomes" id="UP000243053"/>
    </source>
</evidence>